<dbReference type="RefSeq" id="WP_101268567.1">
    <property type="nucleotide sequence ID" value="NZ_NWTK01000011.1"/>
</dbReference>
<sequence length="296" mass="32552">MGKKRGVAVLVLIAGGLSFSAASNARALQTQPGQNGNLAKKASISSPFESANASATCTKLHITGAAGWEPISYQDKNGVAHGVSVDILREFTSSRGLELDVNLDIPWNRGMLMLASGEIDAMAGAYFTEERDREFTYSRPYASDDIMVFQSAKRPFLVDHVRDLIDRRGARPQGGSYGDFLDHYAEDYLDIIFSPTGNRILDLLTSNRVDYVMLGRFDGMANIINDNIGDQIRMVEKPLMQNPVMFMFSKKSPCRDLVPELDAFIEQLEQSGRLATMTQAHLPKPDAQPAPTSTPE</sequence>
<dbReference type="Gene3D" id="3.40.190.10">
    <property type="entry name" value="Periplasmic binding protein-like II"/>
    <property type="match status" value="2"/>
</dbReference>
<dbReference type="EMBL" id="NWTK01000011">
    <property type="protein sequence ID" value="PKR52920.1"/>
    <property type="molecule type" value="Genomic_DNA"/>
</dbReference>
<evidence type="ECO:0000256" key="2">
    <source>
        <dbReference type="SAM" id="SignalP"/>
    </source>
</evidence>
<gene>
    <name evidence="4" type="ORF">COO20_16620</name>
</gene>
<dbReference type="SMART" id="SM00062">
    <property type="entry name" value="PBPb"/>
    <property type="match status" value="1"/>
</dbReference>
<proteinExistence type="predicted"/>
<dbReference type="AlphaFoldDB" id="A0A2N3KQY4"/>
<feature type="chain" id="PRO_5014904351" evidence="2">
    <location>
        <begin position="28"/>
        <end position="296"/>
    </location>
</feature>
<dbReference type="OrthoDB" id="7677520at2"/>
<organism evidence="4 5">
    <name type="scientific">Thalassospira marina</name>
    <dbReference type="NCBI Taxonomy" id="2048283"/>
    <lineage>
        <taxon>Bacteria</taxon>
        <taxon>Pseudomonadati</taxon>
        <taxon>Pseudomonadota</taxon>
        <taxon>Alphaproteobacteria</taxon>
        <taxon>Rhodospirillales</taxon>
        <taxon>Thalassospiraceae</taxon>
        <taxon>Thalassospira</taxon>
    </lineage>
</organism>
<feature type="domain" description="Solute-binding protein family 3/N-terminal" evidence="3">
    <location>
        <begin position="59"/>
        <end position="285"/>
    </location>
</feature>
<protein>
    <submittedName>
        <fullName evidence="4">Amino acid-binding protein</fullName>
    </submittedName>
</protein>
<dbReference type="Pfam" id="PF00497">
    <property type="entry name" value="SBP_bac_3"/>
    <property type="match status" value="1"/>
</dbReference>
<dbReference type="PANTHER" id="PTHR35936">
    <property type="entry name" value="MEMBRANE-BOUND LYTIC MUREIN TRANSGLYCOSYLASE F"/>
    <property type="match status" value="1"/>
</dbReference>
<reference evidence="4 5" key="1">
    <citation type="submission" date="2017-09" db="EMBL/GenBank/DDBJ databases">
        <title>Biodiversity and function of Thalassospira species in the particle-attached aromatic-hydrocarbon-degrading consortia from the surface seawater of the South China Sea.</title>
        <authorList>
            <person name="Dong C."/>
            <person name="Liu R."/>
            <person name="Shao Z."/>
        </authorList>
    </citation>
    <scope>NUCLEOTIDE SEQUENCE [LARGE SCALE GENOMIC DNA]</scope>
    <source>
        <strain evidence="4 5">CSC1P2</strain>
    </source>
</reference>
<dbReference type="SUPFAM" id="SSF53850">
    <property type="entry name" value="Periplasmic binding protein-like II"/>
    <property type="match status" value="1"/>
</dbReference>
<comment type="caution">
    <text evidence="4">The sequence shown here is derived from an EMBL/GenBank/DDBJ whole genome shotgun (WGS) entry which is preliminary data.</text>
</comment>
<dbReference type="Proteomes" id="UP000233597">
    <property type="component" value="Unassembled WGS sequence"/>
</dbReference>
<evidence type="ECO:0000313" key="5">
    <source>
        <dbReference type="Proteomes" id="UP000233597"/>
    </source>
</evidence>
<evidence type="ECO:0000259" key="3">
    <source>
        <dbReference type="SMART" id="SM00062"/>
    </source>
</evidence>
<keyword evidence="1 2" id="KW-0732">Signal</keyword>
<name>A0A2N3KQY4_9PROT</name>
<feature type="signal peptide" evidence="2">
    <location>
        <begin position="1"/>
        <end position="27"/>
    </location>
</feature>
<dbReference type="PANTHER" id="PTHR35936:SF25">
    <property type="entry name" value="ABC TRANSPORTER SUBSTRATE-BINDING PROTEIN"/>
    <property type="match status" value="1"/>
</dbReference>
<accession>A0A2N3KQY4</accession>
<evidence type="ECO:0000313" key="4">
    <source>
        <dbReference type="EMBL" id="PKR52920.1"/>
    </source>
</evidence>
<dbReference type="InterPro" id="IPR001638">
    <property type="entry name" value="Solute-binding_3/MltF_N"/>
</dbReference>
<evidence type="ECO:0000256" key="1">
    <source>
        <dbReference type="ARBA" id="ARBA00022729"/>
    </source>
</evidence>